<dbReference type="AlphaFoldDB" id="A0A9P5C2G7"/>
<evidence type="ECO:0000313" key="3">
    <source>
        <dbReference type="Proteomes" id="UP000758155"/>
    </source>
</evidence>
<dbReference type="EMBL" id="SWKV01000014">
    <property type="protein sequence ID" value="KAF3042941.1"/>
    <property type="molecule type" value="Genomic_DNA"/>
</dbReference>
<evidence type="ECO:0000313" key="2">
    <source>
        <dbReference type="EMBL" id="KAF3042941.1"/>
    </source>
</evidence>
<keyword evidence="3" id="KW-1185">Reference proteome</keyword>
<comment type="caution">
    <text evidence="2">The sequence shown here is derived from an EMBL/GenBank/DDBJ whole genome shotgun (WGS) entry which is preliminary data.</text>
</comment>
<sequence length="182" mass="19811">MDNDDIFFDDPSPTPSKGQPYKYSKPADKFCPLSSSPTSIFYLAIITPHTDKHEIHGPAPCFSQLLPKISEVCSDSPSALDKLESLQYSAPDVWGEQTANPRFKKEGFTTFVVEGQRGTYTVLEILREENAKVREVLPAPVYTVTRHGPLVHTYSGVGGKTKLESAKGVAATSMLVGSYVGG</sequence>
<dbReference type="OrthoDB" id="443772at2759"/>
<organism evidence="2 3">
    <name type="scientific">Didymella heteroderae</name>
    <dbReference type="NCBI Taxonomy" id="1769908"/>
    <lineage>
        <taxon>Eukaryota</taxon>
        <taxon>Fungi</taxon>
        <taxon>Dikarya</taxon>
        <taxon>Ascomycota</taxon>
        <taxon>Pezizomycotina</taxon>
        <taxon>Dothideomycetes</taxon>
        <taxon>Pleosporomycetidae</taxon>
        <taxon>Pleosporales</taxon>
        <taxon>Pleosporineae</taxon>
        <taxon>Didymellaceae</taxon>
        <taxon>Didymella</taxon>
    </lineage>
</organism>
<gene>
    <name evidence="2" type="ORF">E8E12_007927</name>
</gene>
<dbReference type="Proteomes" id="UP000758155">
    <property type="component" value="Unassembled WGS sequence"/>
</dbReference>
<evidence type="ECO:0000256" key="1">
    <source>
        <dbReference type="SAM" id="MobiDB-lite"/>
    </source>
</evidence>
<name>A0A9P5C2G7_9PLEO</name>
<protein>
    <submittedName>
        <fullName evidence="2">Uncharacterized protein</fullName>
    </submittedName>
</protein>
<proteinExistence type="predicted"/>
<feature type="region of interest" description="Disordered" evidence="1">
    <location>
        <begin position="1"/>
        <end position="21"/>
    </location>
</feature>
<accession>A0A9P5C2G7</accession>
<reference evidence="2" key="1">
    <citation type="submission" date="2019-04" db="EMBL/GenBank/DDBJ databases">
        <title>Sequencing of skin fungus with MAO and IRED activity.</title>
        <authorList>
            <person name="Marsaioli A.J."/>
            <person name="Bonatto J.M.C."/>
            <person name="Reis Junior O."/>
        </authorList>
    </citation>
    <scope>NUCLEOTIDE SEQUENCE</scope>
    <source>
        <strain evidence="2">28M1</strain>
    </source>
</reference>